<reference evidence="2 3" key="1">
    <citation type="submission" date="2019-12" db="EMBL/GenBank/DDBJ databases">
        <title>Defluviitalea raffinosedens, isolated from a biogas fermenter, genome sequencing and characterization.</title>
        <authorList>
            <person name="Rettenmaier R."/>
            <person name="Schneider M."/>
            <person name="Neuhaus K."/>
            <person name="Liebl W."/>
            <person name="Zverlov V."/>
        </authorList>
    </citation>
    <scope>NUCLEOTIDE SEQUENCE [LARGE SCALE GENOMIC DNA]</scope>
    <source>
        <strain evidence="2 3">249c-K6</strain>
    </source>
</reference>
<name>A0A7C8LK16_9FIRM</name>
<dbReference type="AlphaFoldDB" id="A0A7C8LK16"/>
<proteinExistence type="predicted"/>
<evidence type="ECO:0000313" key="3">
    <source>
        <dbReference type="Proteomes" id="UP000483018"/>
    </source>
</evidence>
<organism evidence="2 3">
    <name type="scientific">Defluviitalea raffinosedens</name>
    <dbReference type="NCBI Taxonomy" id="1450156"/>
    <lineage>
        <taxon>Bacteria</taxon>
        <taxon>Bacillati</taxon>
        <taxon>Bacillota</taxon>
        <taxon>Clostridia</taxon>
        <taxon>Lachnospirales</taxon>
        <taxon>Defluviitaleaceae</taxon>
        <taxon>Defluviitalea</taxon>
    </lineage>
</organism>
<dbReference type="Pfam" id="PF04230">
    <property type="entry name" value="PS_pyruv_trans"/>
    <property type="match status" value="1"/>
</dbReference>
<dbReference type="PANTHER" id="PTHR36836">
    <property type="entry name" value="COLANIC ACID BIOSYNTHESIS PROTEIN WCAK"/>
    <property type="match status" value="1"/>
</dbReference>
<accession>A0A7C8LK16</accession>
<dbReference type="PANTHER" id="PTHR36836:SF1">
    <property type="entry name" value="COLANIC ACID BIOSYNTHESIS PROTEIN WCAK"/>
    <property type="match status" value="1"/>
</dbReference>
<dbReference type="InterPro" id="IPR007345">
    <property type="entry name" value="Polysacch_pyruvyl_Trfase"/>
</dbReference>
<feature type="domain" description="Polysaccharide pyruvyl transferase" evidence="1">
    <location>
        <begin position="17"/>
        <end position="286"/>
    </location>
</feature>
<gene>
    <name evidence="2" type="primary">csaB</name>
    <name evidence="2" type="ORF">GND95_05015</name>
</gene>
<keyword evidence="3" id="KW-1185">Reference proteome</keyword>
<keyword evidence="2" id="KW-0808">Transferase</keyword>
<dbReference type="InterPro" id="IPR019896">
    <property type="entry name" value="Polysacch_pyruvyl_Trfase_CsaB"/>
</dbReference>
<sequence length="352" mass="40122">MESMGSIVVSGYYGFDNAGDEAVLYSIIKTLKEEVGEHVKITVLSNKPHETASTYHVEAVNRWKYKEIIAAIKNADVLISGGGSLLQDVTGWKSIVYYLSIVMIAKFFRKKVIFYAQGIGPVNMKFNRLLIGWIANKVDYISVRDQQSKEELIKMGVKREIEVVADPVLKLNPKERQKDTKKRLGVYLRPWKVEEHFFDKIKGILNWFDQKGWEIIFIPMHDPEDVELSQKICASLPGSVVYDGEHDPQSILDFTATLDYVLGMRLHSLIMAAAAGVPYMGISYDPKVKSFVEAMEAGKVIDIYELDQDKAIHYLESTLNHLDEMKETIKTRRNQLLEQRNMAVEVIKNSIL</sequence>
<dbReference type="GO" id="GO:0016740">
    <property type="term" value="F:transferase activity"/>
    <property type="evidence" value="ECO:0007669"/>
    <property type="project" value="UniProtKB-KW"/>
</dbReference>
<dbReference type="Proteomes" id="UP000483018">
    <property type="component" value="Unassembled WGS sequence"/>
</dbReference>
<comment type="caution">
    <text evidence="2">The sequence shown here is derived from an EMBL/GenBank/DDBJ whole genome shotgun (WGS) entry which is preliminary data.</text>
</comment>
<dbReference type="SUPFAM" id="SSF53756">
    <property type="entry name" value="UDP-Glycosyltransferase/glycogen phosphorylase"/>
    <property type="match status" value="1"/>
</dbReference>
<dbReference type="EMBL" id="WSLF01000003">
    <property type="protein sequence ID" value="KAE9635508.1"/>
    <property type="molecule type" value="Genomic_DNA"/>
</dbReference>
<evidence type="ECO:0000313" key="2">
    <source>
        <dbReference type="EMBL" id="KAE9635508.1"/>
    </source>
</evidence>
<dbReference type="NCBIfam" id="TIGR03609">
    <property type="entry name" value="S_layer_CsaB"/>
    <property type="match status" value="1"/>
</dbReference>
<evidence type="ECO:0000259" key="1">
    <source>
        <dbReference type="Pfam" id="PF04230"/>
    </source>
</evidence>
<protein>
    <submittedName>
        <fullName evidence="2">Polysaccharide pyruvyl transferase CsaB</fullName>
    </submittedName>
</protein>